<dbReference type="GO" id="GO:0009234">
    <property type="term" value="P:menaquinone biosynthetic process"/>
    <property type="evidence" value="ECO:0007669"/>
    <property type="project" value="UniProtKB-UniRule"/>
</dbReference>
<comment type="catalytic activity">
    <reaction evidence="4">
        <text>chorismate = 3-[(1-carboxyvinyl)-oxy]benzoate + H2O</text>
        <dbReference type="Rhea" id="RHEA:40051"/>
        <dbReference type="ChEBI" id="CHEBI:15377"/>
        <dbReference type="ChEBI" id="CHEBI:29748"/>
        <dbReference type="ChEBI" id="CHEBI:76981"/>
        <dbReference type="EC" id="4.2.1.151"/>
    </reaction>
</comment>
<dbReference type="Pfam" id="PF02621">
    <property type="entry name" value="VitK2_biosynth"/>
    <property type="match status" value="1"/>
</dbReference>
<dbReference type="Gene3D" id="3.40.190.10">
    <property type="entry name" value="Periplasmic binding protein-like II"/>
    <property type="match status" value="2"/>
</dbReference>
<organism evidence="5 6">
    <name type="scientific">Mucilaginibacter achroorhodeus</name>
    <dbReference type="NCBI Taxonomy" id="2599294"/>
    <lineage>
        <taxon>Bacteria</taxon>
        <taxon>Pseudomonadati</taxon>
        <taxon>Bacteroidota</taxon>
        <taxon>Sphingobacteriia</taxon>
        <taxon>Sphingobacteriales</taxon>
        <taxon>Sphingobacteriaceae</taxon>
        <taxon>Mucilaginibacter</taxon>
    </lineage>
</organism>
<keyword evidence="6" id="KW-1185">Reference proteome</keyword>
<dbReference type="HAMAP" id="MF_00995">
    <property type="entry name" value="MqnA"/>
    <property type="match status" value="1"/>
</dbReference>
<evidence type="ECO:0000256" key="2">
    <source>
        <dbReference type="ARBA" id="ARBA00022428"/>
    </source>
</evidence>
<keyword evidence="3 4" id="KW-0456">Lyase</keyword>
<evidence type="ECO:0000256" key="1">
    <source>
        <dbReference type="ARBA" id="ARBA00004863"/>
    </source>
</evidence>
<reference evidence="5 6" key="1">
    <citation type="submission" date="2019-07" db="EMBL/GenBank/DDBJ databases">
        <authorList>
            <person name="Kim J."/>
        </authorList>
    </citation>
    <scope>NUCLEOTIDE SEQUENCE [LARGE SCALE GENOMIC DNA]</scope>
    <source>
        <strain evidence="5 6">MJ1a</strain>
    </source>
</reference>
<evidence type="ECO:0000313" key="6">
    <source>
        <dbReference type="Proteomes" id="UP000318010"/>
    </source>
</evidence>
<protein>
    <recommendedName>
        <fullName evidence="4">Chorismate dehydratase</fullName>
        <ecNumber evidence="4">4.2.1.151</ecNumber>
    </recommendedName>
    <alternativeName>
        <fullName evidence="4">Menaquinone biosynthetic enzyme MqnA</fullName>
    </alternativeName>
</protein>
<accession>A0A563U411</accession>
<dbReference type="RefSeq" id="WP_146271177.1">
    <property type="nucleotide sequence ID" value="NZ_VOEI01000003.1"/>
</dbReference>
<name>A0A563U411_9SPHI</name>
<dbReference type="InterPro" id="IPR003773">
    <property type="entry name" value="Menaquinone_biosynth"/>
</dbReference>
<comment type="caution">
    <text evidence="5">The sequence shown here is derived from an EMBL/GenBank/DDBJ whole genome shotgun (WGS) entry which is preliminary data.</text>
</comment>
<dbReference type="AlphaFoldDB" id="A0A563U411"/>
<dbReference type="OrthoDB" id="9810112at2"/>
<dbReference type="GO" id="GO:0016836">
    <property type="term" value="F:hydro-lyase activity"/>
    <property type="evidence" value="ECO:0007669"/>
    <property type="project" value="UniProtKB-UniRule"/>
</dbReference>
<comment type="pathway">
    <text evidence="1 4">Quinol/quinone metabolism; menaquinone biosynthesis.</text>
</comment>
<comment type="function">
    <text evidence="4">Catalyzes the dehydration of chorismate into 3-[(1-carboxyvinyl)oxy]benzoate, a step in the biosynthesis of menaquinone (MK, vitamin K2).</text>
</comment>
<dbReference type="SUPFAM" id="SSF53850">
    <property type="entry name" value="Periplasmic binding protein-like II"/>
    <property type="match status" value="1"/>
</dbReference>
<evidence type="ECO:0000313" key="5">
    <source>
        <dbReference type="EMBL" id="TWR26088.1"/>
    </source>
</evidence>
<sequence>MDKIKISAVSYTNTKPFLYGLQHSEIKEQIDLSLDMPSDCAQKLIDGKVDIGLIPVAATLNLPEWHIISNYCIGANGPVNSVFIFSNCPIEEVKTVQLDPESRSSNNLAKVLLKNYWKVQPQLVTNASDYAAPTDEKTAFVLIGDRTFGKAEQYKYVYDLAGEWKKFTGLPFVFAAWIANKPIPEEFVKDFNQALRQGLAHRTDLLKQLPHRADFDLEDYLMHKLDFDLTEDKRKALYMFLNYIKAL</sequence>
<dbReference type="EC" id="4.2.1.151" evidence="4"/>
<proteinExistence type="inferred from homology"/>
<dbReference type="InterPro" id="IPR030868">
    <property type="entry name" value="MqnA"/>
</dbReference>
<dbReference type="PANTHER" id="PTHR37690">
    <property type="entry name" value="CHORISMATE DEHYDRATASE"/>
    <property type="match status" value="1"/>
</dbReference>
<comment type="similarity">
    <text evidence="4">Belongs to the MqnA/MqnD family. MqnA subfamily.</text>
</comment>
<keyword evidence="2 4" id="KW-0474">Menaquinone biosynthesis</keyword>
<evidence type="ECO:0000256" key="3">
    <source>
        <dbReference type="ARBA" id="ARBA00023239"/>
    </source>
</evidence>
<dbReference type="UniPathway" id="UPA00079"/>
<dbReference type="Proteomes" id="UP000318010">
    <property type="component" value="Unassembled WGS sequence"/>
</dbReference>
<dbReference type="CDD" id="cd13634">
    <property type="entry name" value="PBP2_Sco4506"/>
    <property type="match status" value="1"/>
</dbReference>
<dbReference type="EMBL" id="VOEI01000003">
    <property type="protein sequence ID" value="TWR26088.1"/>
    <property type="molecule type" value="Genomic_DNA"/>
</dbReference>
<dbReference type="PANTHER" id="PTHR37690:SF1">
    <property type="entry name" value="CHORISMATE DEHYDRATASE"/>
    <property type="match status" value="1"/>
</dbReference>
<gene>
    <name evidence="4" type="primary">mqnA</name>
    <name evidence="5" type="ORF">FPZ42_10685</name>
</gene>
<evidence type="ECO:0000256" key="4">
    <source>
        <dbReference type="HAMAP-Rule" id="MF_00995"/>
    </source>
</evidence>